<dbReference type="AlphaFoldDB" id="A0A6G1FQP7"/>
<dbReference type="Pfam" id="PF02265">
    <property type="entry name" value="S1-P1_nuclease"/>
    <property type="match status" value="1"/>
</dbReference>
<dbReference type="OrthoDB" id="441446at2759"/>
<keyword evidence="6" id="KW-1015">Disulfide bond</keyword>
<gene>
    <name evidence="9 11" type="ORF">P152DRAFT_444557</name>
</gene>
<keyword evidence="4" id="KW-0255">Endonuclease</keyword>
<evidence type="ECO:0000256" key="7">
    <source>
        <dbReference type="ARBA" id="ARBA00023180"/>
    </source>
</evidence>
<keyword evidence="10" id="KW-1185">Reference proteome</keyword>
<protein>
    <submittedName>
        <fullName evidence="9 11">Phospholipase C/P1 nuclease</fullName>
    </submittedName>
</protein>
<organism evidence="9">
    <name type="scientific">Eremomyces bilateralis CBS 781.70</name>
    <dbReference type="NCBI Taxonomy" id="1392243"/>
    <lineage>
        <taxon>Eukaryota</taxon>
        <taxon>Fungi</taxon>
        <taxon>Dikarya</taxon>
        <taxon>Ascomycota</taxon>
        <taxon>Pezizomycotina</taxon>
        <taxon>Dothideomycetes</taxon>
        <taxon>Dothideomycetes incertae sedis</taxon>
        <taxon>Eremomycetales</taxon>
        <taxon>Eremomycetaceae</taxon>
        <taxon>Eremomyces</taxon>
    </lineage>
</organism>
<dbReference type="Gene3D" id="1.10.575.10">
    <property type="entry name" value="P1 Nuclease"/>
    <property type="match status" value="1"/>
</dbReference>
<evidence type="ECO:0000256" key="1">
    <source>
        <dbReference type="ARBA" id="ARBA00009547"/>
    </source>
</evidence>
<sequence>MRSSLVSSLFIFVSSVVAWGDVGHRTVGYLAEKYFSDEGKEFVHSLLANENDWDISDAATWADVIKYHRPYSREWHYIDAKDDPPHHCDLQLLRDCPQDGCIISQIVNQTNLVLDTSNSHTTRREALMYIIHFIGDLHQPLHTERMARGGNGIHTCFDHRCSRENLHGIWDTDIVHKLNGLRHSEKHDTLKDAAAKWGRVLFDQAQGQSAQAEECNDVKEPEHCALAWGQEANGLVCSYVMKPGVEWLEKNDLGGEYFEGAAPIVAAQISRAGTRLGAYVNALAAEIAKGTPAIPVAGKRFDL</sequence>
<dbReference type="GeneID" id="54418382"/>
<dbReference type="GO" id="GO:0004519">
    <property type="term" value="F:endonuclease activity"/>
    <property type="evidence" value="ECO:0007669"/>
    <property type="project" value="UniProtKB-KW"/>
</dbReference>
<keyword evidence="3" id="KW-0479">Metal-binding</keyword>
<dbReference type="GO" id="GO:0006308">
    <property type="term" value="P:DNA catabolic process"/>
    <property type="evidence" value="ECO:0007669"/>
    <property type="project" value="InterPro"/>
</dbReference>
<dbReference type="SUPFAM" id="SSF48537">
    <property type="entry name" value="Phospholipase C/P1 nuclease"/>
    <property type="match status" value="1"/>
</dbReference>
<evidence type="ECO:0000256" key="4">
    <source>
        <dbReference type="ARBA" id="ARBA00022759"/>
    </source>
</evidence>
<feature type="chain" id="PRO_5044631515" evidence="8">
    <location>
        <begin position="19"/>
        <end position="303"/>
    </location>
</feature>
<dbReference type="PANTHER" id="PTHR33146">
    <property type="entry name" value="ENDONUCLEASE 4"/>
    <property type="match status" value="1"/>
</dbReference>
<dbReference type="GO" id="GO:0016788">
    <property type="term" value="F:hydrolase activity, acting on ester bonds"/>
    <property type="evidence" value="ECO:0007669"/>
    <property type="project" value="InterPro"/>
</dbReference>
<keyword evidence="5" id="KW-0378">Hydrolase</keyword>
<reference evidence="9 11" key="1">
    <citation type="submission" date="2020-01" db="EMBL/GenBank/DDBJ databases">
        <authorList>
            <consortium name="DOE Joint Genome Institute"/>
            <person name="Haridas S."/>
            <person name="Albert R."/>
            <person name="Binder M."/>
            <person name="Bloem J."/>
            <person name="Labutti K."/>
            <person name="Salamov A."/>
            <person name="Andreopoulos B."/>
            <person name="Baker S.E."/>
            <person name="Barry K."/>
            <person name="Bills G."/>
            <person name="Bluhm B.H."/>
            <person name="Cannon C."/>
            <person name="Castanera R."/>
            <person name="Culley D.E."/>
            <person name="Daum C."/>
            <person name="Ezra D."/>
            <person name="Gonzalez J.B."/>
            <person name="Henrissat B."/>
            <person name="Kuo A."/>
            <person name="Liang C."/>
            <person name="Lipzen A."/>
            <person name="Lutzoni F."/>
            <person name="Magnuson J."/>
            <person name="Mondo S."/>
            <person name="Nolan M."/>
            <person name="Ohm R."/>
            <person name="Pangilinan J."/>
            <person name="Park H.-J."/>
            <person name="Ramirez L."/>
            <person name="Alfaro M."/>
            <person name="Sun H."/>
            <person name="Tritt A."/>
            <person name="Yoshinaga Y."/>
            <person name="Zwiers L.-H."/>
            <person name="Turgeon B.G."/>
            <person name="Goodwin S.B."/>
            <person name="Spatafora J.W."/>
            <person name="Crous P.W."/>
            <person name="Grigoriev I.V."/>
        </authorList>
    </citation>
    <scope>NUCLEOTIDE SEQUENCE</scope>
    <source>
        <strain evidence="9 11">CBS 781.70</strain>
    </source>
</reference>
<keyword evidence="8" id="KW-0732">Signal</keyword>
<comment type="similarity">
    <text evidence="1">Belongs to the nuclease type I family.</text>
</comment>
<reference evidence="11" key="3">
    <citation type="submission" date="2025-04" db="UniProtKB">
        <authorList>
            <consortium name="RefSeq"/>
        </authorList>
    </citation>
    <scope>IDENTIFICATION</scope>
    <source>
        <strain evidence="11">CBS 781.70</strain>
    </source>
</reference>
<dbReference type="CDD" id="cd11010">
    <property type="entry name" value="S1-P1_nuclease"/>
    <property type="match status" value="1"/>
</dbReference>
<name>A0A6G1FQP7_9PEZI</name>
<dbReference type="Proteomes" id="UP000504638">
    <property type="component" value="Unplaced"/>
</dbReference>
<accession>A0A6G1FQP7</accession>
<dbReference type="RefSeq" id="XP_033529697.1">
    <property type="nucleotide sequence ID" value="XM_033677812.1"/>
</dbReference>
<evidence type="ECO:0000313" key="11">
    <source>
        <dbReference type="RefSeq" id="XP_033529697.1"/>
    </source>
</evidence>
<reference evidence="11" key="2">
    <citation type="submission" date="2020-04" db="EMBL/GenBank/DDBJ databases">
        <authorList>
            <consortium name="NCBI Genome Project"/>
        </authorList>
    </citation>
    <scope>NUCLEOTIDE SEQUENCE</scope>
    <source>
        <strain evidence="11">CBS 781.70</strain>
    </source>
</reference>
<keyword evidence="7" id="KW-0325">Glycoprotein</keyword>
<evidence type="ECO:0000256" key="3">
    <source>
        <dbReference type="ARBA" id="ARBA00022723"/>
    </source>
</evidence>
<dbReference type="InterPro" id="IPR008947">
    <property type="entry name" value="PLipase_C/P1_nuclease_dom_sf"/>
</dbReference>
<evidence type="ECO:0000256" key="2">
    <source>
        <dbReference type="ARBA" id="ARBA00022722"/>
    </source>
</evidence>
<evidence type="ECO:0000256" key="8">
    <source>
        <dbReference type="SAM" id="SignalP"/>
    </source>
</evidence>
<dbReference type="GO" id="GO:0003676">
    <property type="term" value="F:nucleic acid binding"/>
    <property type="evidence" value="ECO:0007669"/>
    <property type="project" value="InterPro"/>
</dbReference>
<dbReference type="EMBL" id="ML975192">
    <property type="protein sequence ID" value="KAF1808066.1"/>
    <property type="molecule type" value="Genomic_DNA"/>
</dbReference>
<evidence type="ECO:0000313" key="9">
    <source>
        <dbReference type="EMBL" id="KAF1808066.1"/>
    </source>
</evidence>
<dbReference type="PANTHER" id="PTHR33146:SF26">
    <property type="entry name" value="ENDONUCLEASE 4"/>
    <property type="match status" value="1"/>
</dbReference>
<keyword evidence="2" id="KW-0540">Nuclease</keyword>
<evidence type="ECO:0000256" key="6">
    <source>
        <dbReference type="ARBA" id="ARBA00023157"/>
    </source>
</evidence>
<evidence type="ECO:0000256" key="5">
    <source>
        <dbReference type="ARBA" id="ARBA00022801"/>
    </source>
</evidence>
<proteinExistence type="inferred from homology"/>
<feature type="signal peptide" evidence="8">
    <location>
        <begin position="1"/>
        <end position="18"/>
    </location>
</feature>
<evidence type="ECO:0000313" key="10">
    <source>
        <dbReference type="Proteomes" id="UP000504638"/>
    </source>
</evidence>
<dbReference type="InterPro" id="IPR003154">
    <property type="entry name" value="S1/P1nuclease"/>
</dbReference>
<dbReference type="GO" id="GO:0046872">
    <property type="term" value="F:metal ion binding"/>
    <property type="evidence" value="ECO:0007669"/>
    <property type="project" value="UniProtKB-KW"/>
</dbReference>